<dbReference type="InterPro" id="IPR043129">
    <property type="entry name" value="ATPase_NBD"/>
</dbReference>
<reference evidence="2 3" key="2">
    <citation type="journal article" date="2010" name="J. Bacteriol.">
        <title>Genome sequence of the polysaccharide-degrading, thermophilic anaerobe Spirochaeta thermophila DSM 6192.</title>
        <authorList>
            <person name="Angelov A."/>
            <person name="Liebl S."/>
            <person name="Ballschmiter M."/>
            <person name="Bomeke M."/>
            <person name="Lehmann R."/>
            <person name="Liesegang H."/>
            <person name="Daniel R."/>
            <person name="Liebl W."/>
        </authorList>
    </citation>
    <scope>NUCLEOTIDE SEQUENCE [LARGE SCALE GENOMIC DNA]</scope>
    <source>
        <strain evidence="3">ATCC 49972 / DSM 6192 / RI 19.B1</strain>
    </source>
</reference>
<organism evidence="2 3">
    <name type="scientific">Winmispira thermophila (strain ATCC 49972 / DSM 6192 / RI 19.B1)</name>
    <name type="common">Spirochaeta thermophila</name>
    <dbReference type="NCBI Taxonomy" id="665571"/>
    <lineage>
        <taxon>Bacteria</taxon>
        <taxon>Pseudomonadati</taxon>
        <taxon>Spirochaetota</taxon>
        <taxon>Spirochaetia</taxon>
        <taxon>Winmispirales</taxon>
        <taxon>Winmispiraceae</taxon>
        <taxon>Winmispira</taxon>
    </lineage>
</organism>
<dbReference type="GO" id="GO:0002949">
    <property type="term" value="P:tRNA threonylcarbamoyladenosine modification"/>
    <property type="evidence" value="ECO:0007669"/>
    <property type="project" value="InterPro"/>
</dbReference>
<dbReference type="PaxDb" id="665571-STHERM_c07660"/>
<dbReference type="NCBIfam" id="TIGR03725">
    <property type="entry name" value="T6A_YeaZ"/>
    <property type="match status" value="1"/>
</dbReference>
<dbReference type="Proteomes" id="UP000001296">
    <property type="component" value="Chromosome"/>
</dbReference>
<proteinExistence type="predicted"/>
<dbReference type="HOGENOM" id="CLU_064886_0_0_12"/>
<feature type="domain" description="Gcp-like" evidence="1">
    <location>
        <begin position="34"/>
        <end position="133"/>
    </location>
</feature>
<protein>
    <submittedName>
        <fullName evidence="2">Peptidase M22, glycoprotease</fullName>
    </submittedName>
</protein>
<evidence type="ECO:0000313" key="3">
    <source>
        <dbReference type="Proteomes" id="UP000001296"/>
    </source>
</evidence>
<dbReference type="Pfam" id="PF00814">
    <property type="entry name" value="TsaD"/>
    <property type="match status" value="1"/>
</dbReference>
<dbReference type="EMBL" id="CP001698">
    <property type="protein sequence ID" value="ADN01717.1"/>
    <property type="molecule type" value="Genomic_DNA"/>
</dbReference>
<accession>E0RRT0</accession>
<dbReference type="InterPro" id="IPR022496">
    <property type="entry name" value="T6A_TsaB"/>
</dbReference>
<dbReference type="InterPro" id="IPR000905">
    <property type="entry name" value="Gcp-like_dom"/>
</dbReference>
<gene>
    <name evidence="2" type="ordered locus">STHERM_c07660</name>
</gene>
<evidence type="ECO:0000259" key="1">
    <source>
        <dbReference type="Pfam" id="PF00814"/>
    </source>
</evidence>
<keyword evidence="2" id="KW-0378">Hydrolase</keyword>
<dbReference type="SUPFAM" id="SSF53067">
    <property type="entry name" value="Actin-like ATPase domain"/>
    <property type="match status" value="1"/>
</dbReference>
<name>E0RRT0_WINT6</name>
<dbReference type="GO" id="GO:0006508">
    <property type="term" value="P:proteolysis"/>
    <property type="evidence" value="ECO:0007669"/>
    <property type="project" value="UniProtKB-KW"/>
</dbReference>
<reference key="1">
    <citation type="submission" date="2009-08" db="EMBL/GenBank/DDBJ databases">
        <title>The genome sequence of Spirochaeta thermophila DSM6192.</title>
        <authorList>
            <person name="Angelov A."/>
            <person name="Mientus M."/>
            <person name="Wittenberg S."/>
            <person name="Lehmann R."/>
            <person name="Liesegang H."/>
            <person name="Daniel R."/>
            <person name="Liebl W."/>
        </authorList>
    </citation>
    <scope>NUCLEOTIDE SEQUENCE</scope>
    <source>
        <strain>DSM 6192</strain>
    </source>
</reference>
<dbReference type="KEGG" id="sta:STHERM_c07660"/>
<dbReference type="RefSeq" id="WP_013313558.1">
    <property type="nucleotide sequence ID" value="NC_014484.1"/>
</dbReference>
<keyword evidence="2" id="KW-0645">Protease</keyword>
<sequence>MNILCIDTSTELLSVVASSGKAHISLHVDRGLVHAEQLLLTIHRVCTLLHTSLSRMDLLACCAGPGSFTGLRIGLATMKGLSVSLGIPFVLVPTLDAYALPYRGEEYPVLPVIDGRKQRYYTALYLEGTRRTEYLDLTLGELSELIAPYPRVSLAGPHAQRCKAAWFPEDQKVQVAPRFREALDGEALSLARSIYEEQGGAPPSAQPLYLRLSEAEIGITRRAD</sequence>
<dbReference type="CDD" id="cd24032">
    <property type="entry name" value="ASKHA_NBD_TsaB"/>
    <property type="match status" value="1"/>
</dbReference>
<evidence type="ECO:0000313" key="2">
    <source>
        <dbReference type="EMBL" id="ADN01717.1"/>
    </source>
</evidence>
<dbReference type="Gene3D" id="3.30.420.40">
    <property type="match status" value="2"/>
</dbReference>
<dbReference type="eggNOG" id="COG1214">
    <property type="taxonomic scope" value="Bacteria"/>
</dbReference>
<dbReference type="AlphaFoldDB" id="E0RRT0"/>
<dbReference type="GO" id="GO:0008233">
    <property type="term" value="F:peptidase activity"/>
    <property type="evidence" value="ECO:0007669"/>
    <property type="project" value="UniProtKB-KW"/>
</dbReference>